<gene>
    <name evidence="2" type="ORF">FPZ12_001890</name>
</gene>
<reference evidence="2" key="1">
    <citation type="submission" date="2019-09" db="EMBL/GenBank/DDBJ databases">
        <authorList>
            <person name="Teo W.F.A."/>
            <person name="Duangmal K."/>
        </authorList>
    </citation>
    <scope>NUCLEOTIDE SEQUENCE [LARGE SCALE GENOMIC DNA]</scope>
    <source>
        <strain evidence="2">K81G1</strain>
    </source>
</reference>
<dbReference type="EMBL" id="VMNW02000002">
    <property type="protein sequence ID" value="KAA9166340.1"/>
    <property type="molecule type" value="Genomic_DNA"/>
</dbReference>
<dbReference type="AlphaFoldDB" id="A0A5N0VMD5"/>
<sequence length="540" mass="58696">MSPTNSPIYDTHFAHTLAVAMNDFHAALTKRWREKYVDAIKNDDYDYPTYIVREGSPTDQQLWDAHTKAARCHIVFGDCKYIKWVDGGQKGPLSAVRCEGDTGTNGKTVEVPGTPADGGGLVKVPPHIRCGIGDNLKLIDQWAYGERDAIYFKMPLFDAHDQHKLQEAHDALLTAGRRLGLNRTPTQAAQPGFQPADDNDLINIVNSLSGERDQDNDFWAGWTGLGADHAKDGFFKTCVPTFDNQSLIIGSVANLYAMRGAIIQKCRNNTLYSAQSATKACGETAVTKTDLREFWDDLGGLGAAVGVYSAVETAGIGGVVGASLSLAGWLGGKLFPSTSTISYTEEVEEIVRTLSGKIDELKTKLAEMEEAYLQKVKQLRATIDSIKSADLELFDLTGKNPEGDHAKPGKGGGYTANVDTILGISKACFDAGNAYDGVTTLVNETDDADQDLAGEDGSHTEGDKALIDVRNQLKGFLSTTTGRYIVAAREVEKAAKSYSATEDDQRDAFNRIMSDWRKDHIGEVHVHGDPNDLARATDRH</sequence>
<evidence type="ECO:0000313" key="3">
    <source>
        <dbReference type="Proteomes" id="UP000319769"/>
    </source>
</evidence>
<feature type="coiled-coil region" evidence="1">
    <location>
        <begin position="344"/>
        <end position="378"/>
    </location>
</feature>
<keyword evidence="3" id="KW-1185">Reference proteome</keyword>
<evidence type="ECO:0000313" key="2">
    <source>
        <dbReference type="EMBL" id="KAA9166340.1"/>
    </source>
</evidence>
<protein>
    <submittedName>
        <fullName evidence="2">Uncharacterized protein</fullName>
    </submittedName>
</protein>
<dbReference type="RefSeq" id="WP_144750658.1">
    <property type="nucleotide sequence ID" value="NZ_VMNW02000002.1"/>
</dbReference>
<comment type="caution">
    <text evidence="2">The sequence shown here is derived from an EMBL/GenBank/DDBJ whole genome shotgun (WGS) entry which is preliminary data.</text>
</comment>
<keyword evidence="1" id="KW-0175">Coiled coil</keyword>
<organism evidence="2 3">
    <name type="scientific">Amycolatopsis acidicola</name>
    <dbReference type="NCBI Taxonomy" id="2596893"/>
    <lineage>
        <taxon>Bacteria</taxon>
        <taxon>Bacillati</taxon>
        <taxon>Actinomycetota</taxon>
        <taxon>Actinomycetes</taxon>
        <taxon>Pseudonocardiales</taxon>
        <taxon>Pseudonocardiaceae</taxon>
        <taxon>Amycolatopsis</taxon>
    </lineage>
</organism>
<evidence type="ECO:0000256" key="1">
    <source>
        <dbReference type="SAM" id="Coils"/>
    </source>
</evidence>
<proteinExistence type="predicted"/>
<name>A0A5N0VMD5_9PSEU</name>
<accession>A0A5N0VMD5</accession>
<dbReference type="OrthoDB" id="3593544at2"/>
<dbReference type="Proteomes" id="UP000319769">
    <property type="component" value="Unassembled WGS sequence"/>
</dbReference>